<dbReference type="SUPFAM" id="SSF56784">
    <property type="entry name" value="HAD-like"/>
    <property type="match status" value="1"/>
</dbReference>
<sequence>MNPPKTSWHHLSPEALQTRLQVDIQQGLSETEAQRRLGQYGPNRLTPRRGKSPLRLLLEQFHQPLVYILLVAAAVTAFLQEWVDSSVIFGVVLVNAIIGFIQEANALKAIDALSRVLTITSTVLRDGQRRAISADELVPGDVVLLQSGDKVPADLRLLQIRELQIDESALTGESVPVEKRLATLEVATVLADRCNMAYSSTLVTYGSGLGVVVESGDSTEIGLINRMIASATDLETPLTQKISQFSRLLLWVIVGLAVVTFAVGVWRGHAMLDMFMAAVALAVGAIPEGLPAALTITLAIGVSRMAKRNAIIRKLPAVETLGSTTVICSDKTGTLTQNQMTVQVLFAGGELFEVTGTGYAPDGELRRNGAPIVPQQHPAVLECLKAGLLCNDARLLAGADGWRIEGDPTEGALLVAAHKAGLHHVSVSAEHPRLDSIPFESQHQFMATLHHNRAMDARHVYLKGSLESLLARCDAAFDSQMQPTALDKALLQRQVESMAAQGLRVLAFARADHHYDVVQHDEVMSGLTFLGLQAMIDPPRPEAAVSIAACYQAGIQVKMITGDHPITAQAIARQLGMQGTEQVISGAELQNIDESQLPERVAKCSVYARIAPEQKLQLVRVLQAQGHVVAMTGDGVNDAPALRQANIGVAMGLNGTEVAKEAADMLLTDDNFATIEAAVEEGRGVFDNLVKFIVWTLPTNLGEGLVISAAILANVALPITPVQILWINMSTAVLLGLMLAFEAKEPGLMKRKPREPEQPILTKHLVFRICLVATLLLIGAYGLFEWELSHGESLMKARTVAVNVFVFGELFYLFNCRSLRYSMFHVGVISNGWLIFGVCCMTLLQLLFTYWPPMQKLFGSAAIGYDEWLLIIGIGIAIYATVGVEKFLLRRRRGA</sequence>
<keyword evidence="6" id="KW-0547">Nucleotide-binding</keyword>
<evidence type="ECO:0000259" key="13">
    <source>
        <dbReference type="SMART" id="SM00831"/>
    </source>
</evidence>
<evidence type="ECO:0000256" key="9">
    <source>
        <dbReference type="ARBA" id="ARBA00022967"/>
    </source>
</evidence>
<dbReference type="SFLD" id="SFLDF00027">
    <property type="entry name" value="p-type_atpase"/>
    <property type="match status" value="1"/>
</dbReference>
<keyword evidence="5 12" id="KW-0812">Transmembrane</keyword>
<evidence type="ECO:0000256" key="11">
    <source>
        <dbReference type="ARBA" id="ARBA00023136"/>
    </source>
</evidence>
<dbReference type="SMART" id="SM00831">
    <property type="entry name" value="Cation_ATPase_N"/>
    <property type="match status" value="1"/>
</dbReference>
<feature type="transmembrane region" description="Helical" evidence="12">
    <location>
        <begin position="61"/>
        <end position="79"/>
    </location>
</feature>
<dbReference type="GO" id="GO:0016887">
    <property type="term" value="F:ATP hydrolysis activity"/>
    <property type="evidence" value="ECO:0007669"/>
    <property type="project" value="InterPro"/>
</dbReference>
<dbReference type="SUPFAM" id="SSF81653">
    <property type="entry name" value="Calcium ATPase, transduction domain A"/>
    <property type="match status" value="1"/>
</dbReference>
<keyword evidence="9" id="KW-1278">Translocase</keyword>
<keyword evidence="11 12" id="KW-0472">Membrane</keyword>
<dbReference type="Proteomes" id="UP000078090">
    <property type="component" value="Unassembled WGS sequence"/>
</dbReference>
<proteinExistence type="inferred from homology"/>
<evidence type="ECO:0000256" key="8">
    <source>
        <dbReference type="ARBA" id="ARBA00022842"/>
    </source>
</evidence>
<dbReference type="Pfam" id="PF00690">
    <property type="entry name" value="Cation_ATPase_N"/>
    <property type="match status" value="1"/>
</dbReference>
<feature type="transmembrane region" description="Helical" evidence="12">
    <location>
        <begin position="274"/>
        <end position="300"/>
    </location>
</feature>
<dbReference type="Gene3D" id="3.40.50.1000">
    <property type="entry name" value="HAD superfamily/HAD-like"/>
    <property type="match status" value="1"/>
</dbReference>
<dbReference type="InterPro" id="IPR023299">
    <property type="entry name" value="ATPase_P-typ_cyto_dom_N"/>
</dbReference>
<dbReference type="PANTHER" id="PTHR43294:SF21">
    <property type="entry name" value="CATION TRANSPORTING ATPASE"/>
    <property type="match status" value="1"/>
</dbReference>
<dbReference type="InterPro" id="IPR008250">
    <property type="entry name" value="ATPase_P-typ_transduc_dom_A_sf"/>
</dbReference>
<evidence type="ECO:0000256" key="1">
    <source>
        <dbReference type="ARBA" id="ARBA00004651"/>
    </source>
</evidence>
<feature type="transmembrane region" description="Helical" evidence="12">
    <location>
        <begin position="796"/>
        <end position="814"/>
    </location>
</feature>
<feature type="transmembrane region" description="Helical" evidence="12">
    <location>
        <begin position="248"/>
        <end position="268"/>
    </location>
</feature>
<keyword evidence="8" id="KW-0460">Magnesium</keyword>
<dbReference type="InterPro" id="IPR050510">
    <property type="entry name" value="Cation_transp_ATPase_P-type"/>
</dbReference>
<dbReference type="EMBL" id="LUUG01000072">
    <property type="protein sequence ID" value="OAI04365.1"/>
    <property type="molecule type" value="Genomic_DNA"/>
</dbReference>
<dbReference type="Gene3D" id="3.40.1110.10">
    <property type="entry name" value="Calcium-transporting ATPase, cytoplasmic domain N"/>
    <property type="match status" value="1"/>
</dbReference>
<dbReference type="GO" id="GO:0005524">
    <property type="term" value="F:ATP binding"/>
    <property type="evidence" value="ECO:0007669"/>
    <property type="project" value="UniProtKB-KW"/>
</dbReference>
<dbReference type="SFLD" id="SFLDS00003">
    <property type="entry name" value="Haloacid_Dehalogenase"/>
    <property type="match status" value="1"/>
</dbReference>
<dbReference type="CDD" id="cd02080">
    <property type="entry name" value="P-type_ATPase_cation"/>
    <property type="match status" value="1"/>
</dbReference>
<dbReference type="NCBIfam" id="TIGR01494">
    <property type="entry name" value="ATPase_P-type"/>
    <property type="match status" value="3"/>
</dbReference>
<dbReference type="Pfam" id="PF13246">
    <property type="entry name" value="Cation_ATPase"/>
    <property type="match status" value="1"/>
</dbReference>
<dbReference type="PRINTS" id="PR00119">
    <property type="entry name" value="CATATPASE"/>
</dbReference>
<gene>
    <name evidence="14" type="ORF">A1332_14470</name>
</gene>
<feature type="domain" description="Cation-transporting P-type ATPase N-terminal" evidence="13">
    <location>
        <begin position="7"/>
        <end position="81"/>
    </location>
</feature>
<dbReference type="GO" id="GO:0019829">
    <property type="term" value="F:ATPase-coupled monoatomic cation transmembrane transporter activity"/>
    <property type="evidence" value="ECO:0007669"/>
    <property type="project" value="TreeGrafter"/>
</dbReference>
<keyword evidence="4" id="KW-0597">Phosphoprotein</keyword>
<dbReference type="FunFam" id="3.40.50.1000:FF:000001">
    <property type="entry name" value="Phospholipid-transporting ATPase IC"/>
    <property type="match status" value="1"/>
</dbReference>
<evidence type="ECO:0000256" key="5">
    <source>
        <dbReference type="ARBA" id="ARBA00022692"/>
    </source>
</evidence>
<feature type="transmembrane region" description="Helical" evidence="12">
    <location>
        <begin position="692"/>
        <end position="717"/>
    </location>
</feature>
<dbReference type="PROSITE" id="PS00154">
    <property type="entry name" value="ATPASE_E1_E2"/>
    <property type="match status" value="1"/>
</dbReference>
<dbReference type="InterPro" id="IPR023298">
    <property type="entry name" value="ATPase_P-typ_TM_dom_sf"/>
</dbReference>
<name>A0A177MGA3_METMH</name>
<accession>A0A177MGA3</accession>
<feature type="transmembrane region" description="Helical" evidence="12">
    <location>
        <begin position="765"/>
        <end position="784"/>
    </location>
</feature>
<organism evidence="14 15">
    <name type="scientific">Methylomonas methanica</name>
    <dbReference type="NCBI Taxonomy" id="421"/>
    <lineage>
        <taxon>Bacteria</taxon>
        <taxon>Pseudomonadati</taxon>
        <taxon>Pseudomonadota</taxon>
        <taxon>Gammaproteobacteria</taxon>
        <taxon>Methylococcales</taxon>
        <taxon>Methylococcaceae</taxon>
        <taxon>Methylomonas</taxon>
    </lineage>
</organism>
<dbReference type="Pfam" id="PF00689">
    <property type="entry name" value="Cation_ATPase_C"/>
    <property type="match status" value="1"/>
</dbReference>
<dbReference type="Pfam" id="PF08282">
    <property type="entry name" value="Hydrolase_3"/>
    <property type="match status" value="1"/>
</dbReference>
<dbReference type="InterPro" id="IPR001757">
    <property type="entry name" value="P_typ_ATPase"/>
</dbReference>
<evidence type="ECO:0000256" key="3">
    <source>
        <dbReference type="ARBA" id="ARBA00022475"/>
    </source>
</evidence>
<dbReference type="GO" id="GO:0005886">
    <property type="term" value="C:plasma membrane"/>
    <property type="evidence" value="ECO:0007669"/>
    <property type="project" value="UniProtKB-SubCell"/>
</dbReference>
<evidence type="ECO:0000256" key="10">
    <source>
        <dbReference type="ARBA" id="ARBA00022989"/>
    </source>
</evidence>
<dbReference type="SFLD" id="SFLDG00002">
    <property type="entry name" value="C1.7:_P-type_atpase_like"/>
    <property type="match status" value="1"/>
</dbReference>
<dbReference type="InterPro" id="IPR006068">
    <property type="entry name" value="ATPase_P-typ_cation-transptr_C"/>
</dbReference>
<dbReference type="AlphaFoldDB" id="A0A177MGA3"/>
<feature type="transmembrane region" description="Helical" evidence="12">
    <location>
        <begin position="868"/>
        <end position="889"/>
    </location>
</feature>
<comment type="subcellular location">
    <subcellularLocation>
        <location evidence="1">Cell membrane</location>
        <topology evidence="1">Multi-pass membrane protein</topology>
    </subcellularLocation>
</comment>
<dbReference type="FunFam" id="2.70.150.10:FF:000160">
    <property type="entry name" value="Sarcoplasmic/endoplasmic reticulum calcium ATPase 1"/>
    <property type="match status" value="1"/>
</dbReference>
<dbReference type="RefSeq" id="WP_064008758.1">
    <property type="nucleotide sequence ID" value="NZ_LUUG01000072.1"/>
</dbReference>
<dbReference type="InterPro" id="IPR004014">
    <property type="entry name" value="ATPase_P-typ_cation-transptr_N"/>
</dbReference>
<keyword evidence="7" id="KW-0067">ATP-binding</keyword>
<evidence type="ECO:0000256" key="2">
    <source>
        <dbReference type="ARBA" id="ARBA00005675"/>
    </source>
</evidence>
<evidence type="ECO:0000256" key="12">
    <source>
        <dbReference type="SAM" id="Phobius"/>
    </source>
</evidence>
<dbReference type="SUPFAM" id="SSF81660">
    <property type="entry name" value="Metal cation-transporting ATPase, ATP-binding domain N"/>
    <property type="match status" value="1"/>
</dbReference>
<dbReference type="Gene3D" id="1.20.1110.10">
    <property type="entry name" value="Calcium-transporting ATPase, transmembrane domain"/>
    <property type="match status" value="1"/>
</dbReference>
<dbReference type="InterPro" id="IPR059000">
    <property type="entry name" value="ATPase_P-type_domA"/>
</dbReference>
<comment type="caution">
    <text evidence="14">The sequence shown here is derived from an EMBL/GenBank/DDBJ whole genome shotgun (WGS) entry which is preliminary data.</text>
</comment>
<dbReference type="InterPro" id="IPR023214">
    <property type="entry name" value="HAD_sf"/>
</dbReference>
<dbReference type="OrthoDB" id="9814270at2"/>
<evidence type="ECO:0000313" key="15">
    <source>
        <dbReference type="Proteomes" id="UP000078090"/>
    </source>
</evidence>
<feature type="transmembrane region" description="Helical" evidence="12">
    <location>
        <begin position="723"/>
        <end position="744"/>
    </location>
</feature>
<dbReference type="FunFam" id="3.40.50.1000:FF:000028">
    <property type="entry name" value="Calcium-transporting P-type ATPase, putative"/>
    <property type="match status" value="1"/>
</dbReference>
<dbReference type="InterPro" id="IPR044492">
    <property type="entry name" value="P_typ_ATPase_HD_dom"/>
</dbReference>
<evidence type="ECO:0000313" key="14">
    <source>
        <dbReference type="EMBL" id="OAI04365.1"/>
    </source>
</evidence>
<protein>
    <submittedName>
        <fullName evidence="14">Carbonate dehydratase</fullName>
    </submittedName>
</protein>
<dbReference type="PANTHER" id="PTHR43294">
    <property type="entry name" value="SODIUM/POTASSIUM-TRANSPORTING ATPASE SUBUNIT ALPHA"/>
    <property type="match status" value="1"/>
</dbReference>
<dbReference type="InterPro" id="IPR036412">
    <property type="entry name" value="HAD-like_sf"/>
</dbReference>
<keyword evidence="3" id="KW-1003">Cell membrane</keyword>
<evidence type="ECO:0000256" key="7">
    <source>
        <dbReference type="ARBA" id="ARBA00022840"/>
    </source>
</evidence>
<dbReference type="GO" id="GO:0015662">
    <property type="term" value="F:P-type ion transporter activity"/>
    <property type="evidence" value="ECO:0007669"/>
    <property type="project" value="UniProtKB-ARBA"/>
</dbReference>
<comment type="similarity">
    <text evidence="2">Belongs to the cation transport ATPase (P-type) (TC 3.A.3) family. Type IIA subfamily.</text>
</comment>
<feature type="transmembrane region" description="Helical" evidence="12">
    <location>
        <begin position="85"/>
        <end position="101"/>
    </location>
</feature>
<dbReference type="GO" id="GO:1902600">
    <property type="term" value="P:proton transmembrane transport"/>
    <property type="evidence" value="ECO:0007669"/>
    <property type="project" value="TreeGrafter"/>
</dbReference>
<feature type="transmembrane region" description="Helical" evidence="12">
    <location>
        <begin position="826"/>
        <end position="848"/>
    </location>
</feature>
<reference evidence="15" key="1">
    <citation type="submission" date="2016-03" db="EMBL/GenBank/DDBJ databases">
        <authorList>
            <person name="Heylen K."/>
            <person name="De Vos P."/>
            <person name="Vekeman B."/>
        </authorList>
    </citation>
    <scope>NUCLEOTIDE SEQUENCE [LARGE SCALE GENOMIC DNA]</scope>
    <source>
        <strain evidence="15">R-45363</strain>
    </source>
</reference>
<dbReference type="PRINTS" id="PR00120">
    <property type="entry name" value="HATPASE"/>
</dbReference>
<dbReference type="Gene3D" id="2.70.150.10">
    <property type="entry name" value="Calcium-transporting ATPase, cytoplasmic transduction domain A"/>
    <property type="match status" value="1"/>
</dbReference>
<dbReference type="SUPFAM" id="SSF81665">
    <property type="entry name" value="Calcium ATPase, transmembrane domain M"/>
    <property type="match status" value="1"/>
</dbReference>
<keyword evidence="10 12" id="KW-1133">Transmembrane helix</keyword>
<evidence type="ECO:0000256" key="4">
    <source>
        <dbReference type="ARBA" id="ARBA00022553"/>
    </source>
</evidence>
<dbReference type="Pfam" id="PF00122">
    <property type="entry name" value="E1-E2_ATPase"/>
    <property type="match status" value="1"/>
</dbReference>
<dbReference type="InterPro" id="IPR018303">
    <property type="entry name" value="ATPase_P-typ_P_site"/>
</dbReference>
<evidence type="ECO:0000256" key="6">
    <source>
        <dbReference type="ARBA" id="ARBA00022741"/>
    </source>
</evidence>